<dbReference type="SUPFAM" id="SSF56712">
    <property type="entry name" value="Prokaryotic type I DNA topoisomerase"/>
    <property type="match status" value="1"/>
</dbReference>
<dbReference type="Gene3D" id="2.70.20.10">
    <property type="entry name" value="Topoisomerase I, domain 3"/>
    <property type="match status" value="1"/>
</dbReference>
<proteinExistence type="inferred from homology"/>
<dbReference type="Pfam" id="PF01131">
    <property type="entry name" value="Topoisom_bac"/>
    <property type="match status" value="1"/>
</dbReference>
<evidence type="ECO:0000256" key="7">
    <source>
        <dbReference type="ARBA" id="ARBA00023235"/>
    </source>
</evidence>
<dbReference type="InterPro" id="IPR003601">
    <property type="entry name" value="Topo_IA_2"/>
</dbReference>
<feature type="active site" description="O-(5'-phospho-DNA)-tyrosine intermediate" evidence="8">
    <location>
        <position position="333"/>
    </location>
</feature>
<feature type="domain" description="Toprim" evidence="10">
    <location>
        <begin position="17"/>
        <end position="140"/>
    </location>
</feature>
<keyword evidence="4" id="KW-0460">Magnesium</keyword>
<feature type="region of interest" description="Disordered" evidence="9">
    <location>
        <begin position="856"/>
        <end position="963"/>
    </location>
</feature>
<dbReference type="Gene3D" id="1.10.460.10">
    <property type="entry name" value="Topoisomerase I, domain 2"/>
    <property type="match status" value="1"/>
</dbReference>
<sequence length="963" mass="104858">MAGRGARTDAGTNDGLRRLVIVESASKIAKIASYLGEGYRVEASAGHIRDLPQPSQLPEDVKKGPYGKFAVDVENGFQPYYVVDNDKKRTVAELKRALTEVDELILATDQDREGEAIAWHLVQALQPRIPYRRMTFGEITPEAIRRAVTQMRDIDDRLVDAQETRRILDRLYGYELSPVLWRKVRAGLSAGRVQSVATRLCVERERERIAFRSATYADLTGDFAPEGESAFGARLVALDGRRVATGRDFDDLGRLKNADVVHLDVTAAQALAGALEQAEFQVRSVEEKPYTRRPAAPFITSSLQQEASRKLRLNARATMRTAQRLYEGGYITYMRTDSIQLSDQALTAARAQARELYGPEYVPESPRVYKSKSKNAQEAHEAIRPAGESFRTPAQLSGELRGDEFRLYDLIWKRTVASQMHDARGTTATVRLGARTADGRDAEFSASGTIITFRGFLAAYEEGRDEAREVEGDDAERRLPPLSQGQALRAENLATDSHETSPPPRYTEASLVKTLEEKGIGRPSTFASIISTIVDRGYVRYKGNALVPTWLAFAVTRLLEEHFPRLVDYDFTAEMEDDLDAISRGEAERVDWLTRFYFGAAGPGAASAGGPEGSDGPGAGPAGADTAVSGIKGLADDLGSIDAREISTIVIGEPDDALVLRVGRYGPYLEGPDPETGELLKASVPDDVAPDEMTPDKARELLTSQSGGDNVLGTDPETGRTIVARVGRYGPYVTEIVDEDAPATAVEERAQQAEAKKTAKKATKKAAKVKPRTGSLFKDMQVETVTLEQALQLLSLPRVVGVDPESGDEITAQNGRYGPYLKKGTDSRSLATEDQIFDITLADALAIYAQPKTRRGQVAKPPLKELGPDPESGEPMVVKDGRFGPYVTDGTTNATLRKDDDPETITPERGAELLSEKRAKGPVKKTARKAATKKAAAPAKKATATKKSAAKKTVAKKTVAADS</sequence>
<feature type="compositionally biased region" description="Basic residues" evidence="9">
    <location>
        <begin position="920"/>
        <end position="932"/>
    </location>
</feature>
<reference evidence="12 13" key="1">
    <citation type="submission" date="2024-09" db="EMBL/GenBank/DDBJ databases">
        <authorList>
            <person name="Sun Q."/>
            <person name="Mori K."/>
        </authorList>
    </citation>
    <scope>NUCLEOTIDE SEQUENCE [LARGE SCALE GENOMIC DNA]</scope>
    <source>
        <strain evidence="12 13">TISTR 1856</strain>
    </source>
</reference>
<dbReference type="NCBIfam" id="TIGR01051">
    <property type="entry name" value="topA_bact"/>
    <property type="match status" value="1"/>
</dbReference>
<gene>
    <name evidence="8 12" type="primary">topA</name>
    <name evidence="12" type="ORF">ACFFVI_11225</name>
</gene>
<evidence type="ECO:0000256" key="6">
    <source>
        <dbReference type="ARBA" id="ARBA00023125"/>
    </source>
</evidence>
<dbReference type="SMART" id="SM00493">
    <property type="entry name" value="TOPRIM"/>
    <property type="match status" value="1"/>
</dbReference>
<feature type="compositionally biased region" description="Basic and acidic residues" evidence="9">
    <location>
        <begin position="465"/>
        <end position="479"/>
    </location>
</feature>
<dbReference type="Gene3D" id="1.10.290.10">
    <property type="entry name" value="Topoisomerase I, domain 4"/>
    <property type="match status" value="1"/>
</dbReference>
<dbReference type="InterPro" id="IPR023405">
    <property type="entry name" value="Topo_IA_core_domain"/>
</dbReference>
<name>A0ABV5LTZ8_9ACTN</name>
<feature type="region of interest" description="Interaction with DNA" evidence="8">
    <location>
        <begin position="189"/>
        <end position="194"/>
    </location>
</feature>
<evidence type="ECO:0000259" key="10">
    <source>
        <dbReference type="PROSITE" id="PS50880"/>
    </source>
</evidence>
<evidence type="ECO:0000256" key="8">
    <source>
        <dbReference type="HAMAP-Rule" id="MF_00952"/>
    </source>
</evidence>
<comment type="subunit">
    <text evidence="8">Monomer.</text>
</comment>
<keyword evidence="5 8" id="KW-0799">Topoisomerase</keyword>
<feature type="region of interest" description="Disordered" evidence="9">
    <location>
        <begin position="465"/>
        <end position="488"/>
    </location>
</feature>
<dbReference type="InterPro" id="IPR013826">
    <property type="entry name" value="Topo_IA_cen_sub3"/>
</dbReference>
<evidence type="ECO:0000256" key="4">
    <source>
        <dbReference type="ARBA" id="ARBA00022842"/>
    </source>
</evidence>
<feature type="compositionally biased region" description="Gly residues" evidence="9">
    <location>
        <begin position="610"/>
        <end position="621"/>
    </location>
</feature>
<comment type="catalytic activity">
    <reaction evidence="1 8">
        <text>ATP-independent breakage of single-stranded DNA, followed by passage and rejoining.</text>
        <dbReference type="EC" id="5.6.2.1"/>
    </reaction>
</comment>
<dbReference type="InterPro" id="IPR003602">
    <property type="entry name" value="Topo_IA_DNA-bd_dom"/>
</dbReference>
<feature type="domain" description="Topo IA-type catalytic" evidence="11">
    <location>
        <begin position="155"/>
        <end position="606"/>
    </location>
</feature>
<dbReference type="InterPro" id="IPR034149">
    <property type="entry name" value="TOPRIM_TopoI"/>
</dbReference>
<dbReference type="EC" id="5.6.2.1" evidence="8"/>
<feature type="site" description="Interaction with DNA" evidence="8">
    <location>
        <position position="47"/>
    </location>
</feature>
<evidence type="ECO:0000256" key="3">
    <source>
        <dbReference type="ARBA" id="ARBA00022723"/>
    </source>
</evidence>
<feature type="site" description="Interaction with DNA" evidence="8">
    <location>
        <position position="165"/>
    </location>
</feature>
<evidence type="ECO:0000256" key="1">
    <source>
        <dbReference type="ARBA" id="ARBA00000213"/>
    </source>
</evidence>
<dbReference type="SMART" id="SM00437">
    <property type="entry name" value="TOP1Ac"/>
    <property type="match status" value="1"/>
</dbReference>
<dbReference type="PROSITE" id="PS00396">
    <property type="entry name" value="TOPO_IA_1"/>
    <property type="match status" value="1"/>
</dbReference>
<keyword evidence="3" id="KW-0479">Metal-binding</keyword>
<keyword evidence="6 8" id="KW-0238">DNA-binding</keyword>
<evidence type="ECO:0000256" key="5">
    <source>
        <dbReference type="ARBA" id="ARBA00023029"/>
    </source>
</evidence>
<feature type="compositionally biased region" description="Low complexity" evidence="9">
    <location>
        <begin position="933"/>
        <end position="947"/>
    </location>
</feature>
<feature type="site" description="Interaction with DNA" evidence="8">
    <location>
        <position position="174"/>
    </location>
</feature>
<organism evidence="12 13">
    <name type="scientific">Kineococcus gynurae</name>
    <dbReference type="NCBI Taxonomy" id="452979"/>
    <lineage>
        <taxon>Bacteria</taxon>
        <taxon>Bacillati</taxon>
        <taxon>Actinomycetota</taxon>
        <taxon>Actinomycetes</taxon>
        <taxon>Kineosporiales</taxon>
        <taxon>Kineosporiaceae</taxon>
        <taxon>Kineococcus</taxon>
    </lineage>
</organism>
<evidence type="ECO:0000259" key="11">
    <source>
        <dbReference type="PROSITE" id="PS52039"/>
    </source>
</evidence>
<protein>
    <recommendedName>
        <fullName evidence="8">DNA topoisomerase 1</fullName>
        <ecNumber evidence="8">5.6.2.1</ecNumber>
    </recommendedName>
    <alternativeName>
        <fullName evidence="8">DNA topoisomerase I</fullName>
    </alternativeName>
</protein>
<dbReference type="Gene3D" id="3.40.50.140">
    <property type="match status" value="1"/>
</dbReference>
<keyword evidence="7 8" id="KW-0413">Isomerase</keyword>
<dbReference type="Pfam" id="PF13368">
    <property type="entry name" value="Toprim_C_rpt"/>
    <property type="match status" value="4"/>
</dbReference>
<dbReference type="GO" id="GO:0003917">
    <property type="term" value="F:DNA topoisomerase type I (single strand cut, ATP-independent) activity"/>
    <property type="evidence" value="ECO:0007669"/>
    <property type="project" value="UniProtKB-EC"/>
</dbReference>
<dbReference type="PRINTS" id="PR00417">
    <property type="entry name" value="PRTPISMRASEI"/>
</dbReference>
<evidence type="ECO:0000313" key="13">
    <source>
        <dbReference type="Proteomes" id="UP001589748"/>
    </source>
</evidence>
<feature type="region of interest" description="Disordered" evidence="9">
    <location>
        <begin position="604"/>
        <end position="624"/>
    </location>
</feature>
<dbReference type="InterPro" id="IPR013824">
    <property type="entry name" value="Topo_IA_cen_sub1"/>
</dbReference>
<dbReference type="PANTHER" id="PTHR42785">
    <property type="entry name" value="DNA TOPOISOMERASE, TYPE IA, CORE"/>
    <property type="match status" value="1"/>
</dbReference>
<feature type="site" description="Interaction with DNA" evidence="8">
    <location>
        <position position="166"/>
    </location>
</feature>
<comment type="caution">
    <text evidence="12">The sequence shown here is derived from an EMBL/GenBank/DDBJ whole genome shotgun (WGS) entry which is preliminary data.</text>
</comment>
<dbReference type="InterPro" id="IPR013825">
    <property type="entry name" value="Topo_IA_cen_sub2"/>
</dbReference>
<comment type="similarity">
    <text evidence="2 8">Belongs to the type IA topoisomerase family.</text>
</comment>
<dbReference type="InterPro" id="IPR006171">
    <property type="entry name" value="TOPRIM_dom"/>
</dbReference>
<feature type="site" description="Interaction with DNA" evidence="8">
    <location>
        <position position="335"/>
    </location>
</feature>
<feature type="site" description="Interaction with DNA" evidence="8">
    <location>
        <position position="169"/>
    </location>
</feature>
<dbReference type="CDD" id="cd03363">
    <property type="entry name" value="TOPRIM_TopoIA_TopoI"/>
    <property type="match status" value="1"/>
</dbReference>
<accession>A0ABV5LTZ8</accession>
<dbReference type="PROSITE" id="PS52039">
    <property type="entry name" value="TOPO_IA_2"/>
    <property type="match status" value="1"/>
</dbReference>
<dbReference type="PROSITE" id="PS50880">
    <property type="entry name" value="TOPRIM"/>
    <property type="match status" value="1"/>
</dbReference>
<evidence type="ECO:0000256" key="2">
    <source>
        <dbReference type="ARBA" id="ARBA00009446"/>
    </source>
</evidence>
<dbReference type="PANTHER" id="PTHR42785:SF1">
    <property type="entry name" value="DNA TOPOISOMERASE"/>
    <property type="match status" value="1"/>
</dbReference>
<dbReference type="InterPro" id="IPR025589">
    <property type="entry name" value="Toprim_C_rpt"/>
</dbReference>
<comment type="function">
    <text evidence="8">Releases the supercoiling and torsional tension of DNA, which is introduced during the DNA replication and transcription, by transiently cleaving and rejoining one strand of the DNA duplex. Introduces a single-strand break via transesterification at a target site in duplex DNA. The scissile phosphodiester is attacked by the catalytic tyrosine of the enzyme, resulting in the formation of a DNA-(5'-phosphotyrosyl)-enzyme intermediate and the expulsion of a 3'-OH DNA strand. The free DNA strand then undergoes passage around the unbroken strand, thus removing DNA supercoils. Finally, in the religation step, the DNA 3'-OH attacks the covalent intermediate to expel the active-site tyrosine and restore the DNA phosphodiester backbone.</text>
</comment>
<dbReference type="RefSeq" id="WP_380138942.1">
    <property type="nucleotide sequence ID" value="NZ_JBHLUI010000010.1"/>
</dbReference>
<feature type="site" description="Interaction with DNA" evidence="8">
    <location>
        <position position="181"/>
    </location>
</feature>
<dbReference type="InterPro" id="IPR000380">
    <property type="entry name" value="Topo_IA"/>
</dbReference>
<dbReference type="SMART" id="SM00436">
    <property type="entry name" value="TOP1Bc"/>
    <property type="match status" value="1"/>
</dbReference>
<dbReference type="EMBL" id="JBHMDM010000005">
    <property type="protein sequence ID" value="MFB9377543.1"/>
    <property type="molecule type" value="Genomic_DNA"/>
</dbReference>
<feature type="compositionally biased region" description="Basic and acidic residues" evidence="9">
    <location>
        <begin position="909"/>
        <end position="919"/>
    </location>
</feature>
<dbReference type="InterPro" id="IPR005733">
    <property type="entry name" value="TopoI_bac-type"/>
</dbReference>
<dbReference type="InterPro" id="IPR028612">
    <property type="entry name" value="Topoisom_1_IA"/>
</dbReference>
<dbReference type="CDD" id="cd00186">
    <property type="entry name" value="TOP1Ac"/>
    <property type="match status" value="1"/>
</dbReference>
<keyword evidence="13" id="KW-1185">Reference proteome</keyword>
<feature type="site" description="Interaction with DNA" evidence="8">
    <location>
        <position position="536"/>
    </location>
</feature>
<dbReference type="InterPro" id="IPR023406">
    <property type="entry name" value="Topo_IA_AS"/>
</dbReference>
<dbReference type="Pfam" id="PF01751">
    <property type="entry name" value="Toprim"/>
    <property type="match status" value="1"/>
</dbReference>
<dbReference type="Proteomes" id="UP001589748">
    <property type="component" value="Unassembled WGS sequence"/>
</dbReference>
<evidence type="ECO:0000256" key="9">
    <source>
        <dbReference type="SAM" id="MobiDB-lite"/>
    </source>
</evidence>
<dbReference type="InterPro" id="IPR013497">
    <property type="entry name" value="Topo_IA_cen"/>
</dbReference>
<dbReference type="HAMAP" id="MF_00952">
    <property type="entry name" value="Topoisom_1_prok"/>
    <property type="match status" value="1"/>
</dbReference>
<evidence type="ECO:0000313" key="12">
    <source>
        <dbReference type="EMBL" id="MFB9377543.1"/>
    </source>
</evidence>